<sequence>MAANNSIPTFEYQYPKCLADQILIPSGGKFTGHVESRRKDPSAPTQGHRISSRPSAIESHMVEDKLVNPSMTASTHGTIQSNPAQDHITLIESLRRGNGTMTTPFWKPTSHIWEVSAVHLQEINSSCKVLSGGGQLKVHSAHFGSLWCVIFGAKCPGEKRLIPGVNVGALVTAGYASVGRSGIAVGSDKAIPFTTVSESPLQPWDGNDGVQRERSDPDSG</sequence>
<dbReference type="AlphaFoldDB" id="A0A1L9U6V2"/>
<feature type="compositionally biased region" description="Basic and acidic residues" evidence="1">
    <location>
        <begin position="32"/>
        <end position="41"/>
    </location>
</feature>
<keyword evidence="3" id="KW-1185">Reference proteome</keyword>
<accession>A0A1L9U6V2</accession>
<dbReference type="VEuPathDB" id="FungiDB:ASPBRDRAFT_34218"/>
<dbReference type="RefSeq" id="XP_067474611.1">
    <property type="nucleotide sequence ID" value="XM_067623205.1"/>
</dbReference>
<dbReference type="GeneID" id="93575693"/>
<dbReference type="Proteomes" id="UP000184499">
    <property type="component" value="Unassembled WGS sequence"/>
</dbReference>
<evidence type="ECO:0000313" key="2">
    <source>
        <dbReference type="EMBL" id="OJJ67362.1"/>
    </source>
</evidence>
<organism evidence="2 3">
    <name type="scientific">Aspergillus brasiliensis (strain CBS 101740 / IMI 381727 / IBT 21946)</name>
    <dbReference type="NCBI Taxonomy" id="767769"/>
    <lineage>
        <taxon>Eukaryota</taxon>
        <taxon>Fungi</taxon>
        <taxon>Dikarya</taxon>
        <taxon>Ascomycota</taxon>
        <taxon>Pezizomycotina</taxon>
        <taxon>Eurotiomycetes</taxon>
        <taxon>Eurotiomycetidae</taxon>
        <taxon>Eurotiales</taxon>
        <taxon>Aspergillaceae</taxon>
        <taxon>Aspergillus</taxon>
        <taxon>Aspergillus subgen. Circumdati</taxon>
    </lineage>
</organism>
<proteinExistence type="predicted"/>
<protein>
    <submittedName>
        <fullName evidence="2">Uncharacterized protein</fullName>
    </submittedName>
</protein>
<feature type="region of interest" description="Disordered" evidence="1">
    <location>
        <begin position="196"/>
        <end position="220"/>
    </location>
</feature>
<gene>
    <name evidence="2" type="ORF">ASPBRDRAFT_34218</name>
</gene>
<feature type="compositionally biased region" description="Basic and acidic residues" evidence="1">
    <location>
        <begin position="210"/>
        <end position="220"/>
    </location>
</feature>
<name>A0A1L9U6V2_ASPBC</name>
<dbReference type="OrthoDB" id="10617658at2759"/>
<evidence type="ECO:0000256" key="1">
    <source>
        <dbReference type="SAM" id="MobiDB-lite"/>
    </source>
</evidence>
<evidence type="ECO:0000313" key="3">
    <source>
        <dbReference type="Proteomes" id="UP000184499"/>
    </source>
</evidence>
<feature type="compositionally biased region" description="Polar residues" evidence="1">
    <location>
        <begin position="43"/>
        <end position="54"/>
    </location>
</feature>
<feature type="region of interest" description="Disordered" evidence="1">
    <location>
        <begin position="29"/>
        <end position="59"/>
    </location>
</feature>
<reference evidence="3" key="1">
    <citation type="journal article" date="2017" name="Genome Biol.">
        <title>Comparative genomics reveals high biological diversity and specific adaptations in the industrially and medically important fungal genus Aspergillus.</title>
        <authorList>
            <person name="de Vries R.P."/>
            <person name="Riley R."/>
            <person name="Wiebenga A."/>
            <person name="Aguilar-Osorio G."/>
            <person name="Amillis S."/>
            <person name="Uchima C.A."/>
            <person name="Anderluh G."/>
            <person name="Asadollahi M."/>
            <person name="Askin M."/>
            <person name="Barry K."/>
            <person name="Battaglia E."/>
            <person name="Bayram O."/>
            <person name="Benocci T."/>
            <person name="Braus-Stromeyer S.A."/>
            <person name="Caldana C."/>
            <person name="Canovas D."/>
            <person name="Cerqueira G.C."/>
            <person name="Chen F."/>
            <person name="Chen W."/>
            <person name="Choi C."/>
            <person name="Clum A."/>
            <person name="Dos Santos R.A."/>
            <person name="Damasio A.R."/>
            <person name="Diallinas G."/>
            <person name="Emri T."/>
            <person name="Fekete E."/>
            <person name="Flipphi M."/>
            <person name="Freyberg S."/>
            <person name="Gallo A."/>
            <person name="Gournas C."/>
            <person name="Habgood R."/>
            <person name="Hainaut M."/>
            <person name="Harispe M.L."/>
            <person name="Henrissat B."/>
            <person name="Hilden K.S."/>
            <person name="Hope R."/>
            <person name="Hossain A."/>
            <person name="Karabika E."/>
            <person name="Karaffa L."/>
            <person name="Karanyi Z."/>
            <person name="Krasevec N."/>
            <person name="Kuo A."/>
            <person name="Kusch H."/>
            <person name="LaButti K."/>
            <person name="Lagendijk E.L."/>
            <person name="Lapidus A."/>
            <person name="Levasseur A."/>
            <person name="Lindquist E."/>
            <person name="Lipzen A."/>
            <person name="Logrieco A.F."/>
            <person name="MacCabe A."/>
            <person name="Maekelae M.R."/>
            <person name="Malavazi I."/>
            <person name="Melin P."/>
            <person name="Meyer V."/>
            <person name="Mielnichuk N."/>
            <person name="Miskei M."/>
            <person name="Molnar A.P."/>
            <person name="Mule G."/>
            <person name="Ngan C.Y."/>
            <person name="Orejas M."/>
            <person name="Orosz E."/>
            <person name="Ouedraogo J.P."/>
            <person name="Overkamp K.M."/>
            <person name="Park H.-S."/>
            <person name="Perrone G."/>
            <person name="Piumi F."/>
            <person name="Punt P.J."/>
            <person name="Ram A.F."/>
            <person name="Ramon A."/>
            <person name="Rauscher S."/>
            <person name="Record E."/>
            <person name="Riano-Pachon D.M."/>
            <person name="Robert V."/>
            <person name="Roehrig J."/>
            <person name="Ruller R."/>
            <person name="Salamov A."/>
            <person name="Salih N.S."/>
            <person name="Samson R.A."/>
            <person name="Sandor E."/>
            <person name="Sanguinetti M."/>
            <person name="Schuetze T."/>
            <person name="Sepcic K."/>
            <person name="Shelest E."/>
            <person name="Sherlock G."/>
            <person name="Sophianopoulou V."/>
            <person name="Squina F.M."/>
            <person name="Sun H."/>
            <person name="Susca A."/>
            <person name="Todd R.B."/>
            <person name="Tsang A."/>
            <person name="Unkles S.E."/>
            <person name="van de Wiele N."/>
            <person name="van Rossen-Uffink D."/>
            <person name="Oliveira J.V."/>
            <person name="Vesth T.C."/>
            <person name="Visser J."/>
            <person name="Yu J.-H."/>
            <person name="Zhou M."/>
            <person name="Andersen M.R."/>
            <person name="Archer D.B."/>
            <person name="Baker S.E."/>
            <person name="Benoit I."/>
            <person name="Brakhage A.A."/>
            <person name="Braus G.H."/>
            <person name="Fischer R."/>
            <person name="Frisvad J.C."/>
            <person name="Goldman G.H."/>
            <person name="Houbraken J."/>
            <person name="Oakley B."/>
            <person name="Pocsi I."/>
            <person name="Scazzocchio C."/>
            <person name="Seiboth B."/>
            <person name="vanKuyk P.A."/>
            <person name="Wortman J."/>
            <person name="Dyer P.S."/>
            <person name="Grigoriev I.V."/>
        </authorList>
    </citation>
    <scope>NUCLEOTIDE SEQUENCE [LARGE SCALE GENOMIC DNA]</scope>
    <source>
        <strain evidence="3">CBS 101740 / IMI 381727 / IBT 21946</strain>
    </source>
</reference>
<dbReference type="EMBL" id="KV878694">
    <property type="protein sequence ID" value="OJJ67362.1"/>
    <property type="molecule type" value="Genomic_DNA"/>
</dbReference>